<dbReference type="GO" id="GO:0016758">
    <property type="term" value="F:hexosyltransferase activity"/>
    <property type="evidence" value="ECO:0007669"/>
    <property type="project" value="InterPro"/>
</dbReference>
<feature type="domain" description="Glycosyl transferase family 1" evidence="4">
    <location>
        <begin position="203"/>
        <end position="350"/>
    </location>
</feature>
<dbReference type="GO" id="GO:0009247">
    <property type="term" value="P:glycolipid biosynthetic process"/>
    <property type="evidence" value="ECO:0007669"/>
    <property type="project" value="InterPro"/>
</dbReference>
<comment type="similarity">
    <text evidence="1">Belongs to the glycosyltransferase 28 family.</text>
</comment>
<evidence type="ECO:0000313" key="6">
    <source>
        <dbReference type="EMBL" id="SMF91011.1"/>
    </source>
</evidence>
<keyword evidence="2" id="KW-0328">Glycosyltransferase</keyword>
<dbReference type="SUPFAM" id="SSF53756">
    <property type="entry name" value="UDP-Glycosyltransferase/glycogen phosphorylase"/>
    <property type="match status" value="1"/>
</dbReference>
<evidence type="ECO:0000313" key="7">
    <source>
        <dbReference type="Proteomes" id="UP000192940"/>
    </source>
</evidence>
<organism evidence="6 7">
    <name type="scientific">Paenibacillus uliginis N3/975</name>
    <dbReference type="NCBI Taxonomy" id="1313296"/>
    <lineage>
        <taxon>Bacteria</taxon>
        <taxon>Bacillati</taxon>
        <taxon>Bacillota</taxon>
        <taxon>Bacilli</taxon>
        <taxon>Bacillales</taxon>
        <taxon>Paenibacillaceae</taxon>
        <taxon>Paenibacillus</taxon>
    </lineage>
</organism>
<feature type="domain" description="Diacylglycerol glucosyltransferase N-terminal" evidence="5">
    <location>
        <begin position="19"/>
        <end position="180"/>
    </location>
</feature>
<evidence type="ECO:0000256" key="2">
    <source>
        <dbReference type="ARBA" id="ARBA00022676"/>
    </source>
</evidence>
<dbReference type="InterPro" id="IPR001296">
    <property type="entry name" value="Glyco_trans_1"/>
</dbReference>
<protein>
    <submittedName>
        <fullName evidence="6">Processive 1,2-diacylglycerol beta-glucosyltransferase</fullName>
    </submittedName>
</protein>
<name>A0A1X7HQP0_9BACL</name>
<reference evidence="6 7" key="1">
    <citation type="submission" date="2017-04" db="EMBL/GenBank/DDBJ databases">
        <authorList>
            <person name="Afonso C.L."/>
            <person name="Miller P.J."/>
            <person name="Scott M.A."/>
            <person name="Spackman E."/>
            <person name="Goraichik I."/>
            <person name="Dimitrov K.M."/>
            <person name="Suarez D.L."/>
            <person name="Swayne D.E."/>
        </authorList>
    </citation>
    <scope>NUCLEOTIDE SEQUENCE [LARGE SCALE GENOMIC DNA]</scope>
    <source>
        <strain evidence="6 7">N3/975</strain>
    </source>
</reference>
<dbReference type="EMBL" id="LT840184">
    <property type="protein sequence ID" value="SMF91011.1"/>
    <property type="molecule type" value="Genomic_DNA"/>
</dbReference>
<proteinExistence type="inferred from homology"/>
<keyword evidence="3 6" id="KW-0808">Transferase</keyword>
<dbReference type="PANTHER" id="PTHR43025">
    <property type="entry name" value="MONOGALACTOSYLDIACYLGLYCEROL SYNTHASE"/>
    <property type="match status" value="1"/>
</dbReference>
<dbReference type="Proteomes" id="UP000192940">
    <property type="component" value="Chromosome I"/>
</dbReference>
<dbReference type="Pfam" id="PF00534">
    <property type="entry name" value="Glycos_transf_1"/>
    <property type="match status" value="1"/>
</dbReference>
<dbReference type="GO" id="GO:0016020">
    <property type="term" value="C:membrane"/>
    <property type="evidence" value="ECO:0007669"/>
    <property type="project" value="GOC"/>
</dbReference>
<evidence type="ECO:0000256" key="1">
    <source>
        <dbReference type="ARBA" id="ARBA00006962"/>
    </source>
</evidence>
<dbReference type="RefSeq" id="WP_208915951.1">
    <property type="nucleotide sequence ID" value="NZ_LT840184.1"/>
</dbReference>
<dbReference type="Gene3D" id="3.40.50.2000">
    <property type="entry name" value="Glycogen Phosphorylase B"/>
    <property type="match status" value="1"/>
</dbReference>
<evidence type="ECO:0000259" key="4">
    <source>
        <dbReference type="Pfam" id="PF00534"/>
    </source>
</evidence>
<sequence length="381" mass="42697">MSKGSPRIMILYASYGNGHLQVSHAIESELRRRGMNDVVLLDLMAEAYPLMYEINKFVYMQCFKNIPQVYGWIYDKTKHMQSDSPLGNLLHCLGMTKLKEYLLNEKPDLIIHTFPQAAVPLLARQAVNSPRNVTIITDFDLHGRWLHPGVDRYYVATDDLKSEAIDRGICSERIIVSGIPLMPLFDEPAEQLSGLPDGLTLDPDRKTVLLMGGAYGAMRNCDEICKHLSLEPDLELVIVCGRNDALCRRLTSLFKDHPNVHVLGYVNQIFVLMKYSSCIITKPGGITLSECIACSLPLFLYSPVPGQEHGNALYFEGKGAASISYEPEELVRQICALVRNPEAVNATRNRMKSLHKPKAAETIVDDLFKNLLHLNTELLGV</sequence>
<dbReference type="PANTHER" id="PTHR43025:SF3">
    <property type="entry name" value="MONOGALACTOSYLDIACYLGLYCEROL SYNTHASE 1, CHLOROPLASTIC"/>
    <property type="match status" value="1"/>
</dbReference>
<evidence type="ECO:0000259" key="5">
    <source>
        <dbReference type="Pfam" id="PF06925"/>
    </source>
</evidence>
<keyword evidence="7" id="KW-1185">Reference proteome</keyword>
<dbReference type="AlphaFoldDB" id="A0A1X7HQP0"/>
<dbReference type="STRING" id="1313296.SAMN05661091_5322"/>
<accession>A0A1X7HQP0</accession>
<dbReference type="InterPro" id="IPR009695">
    <property type="entry name" value="Diacylglyc_glucosyltr_N"/>
</dbReference>
<dbReference type="Pfam" id="PF06925">
    <property type="entry name" value="MGDG_synth"/>
    <property type="match status" value="1"/>
</dbReference>
<dbReference type="InterPro" id="IPR050519">
    <property type="entry name" value="Glycosyltransf_28_UgtP"/>
</dbReference>
<evidence type="ECO:0000256" key="3">
    <source>
        <dbReference type="ARBA" id="ARBA00022679"/>
    </source>
</evidence>
<gene>
    <name evidence="6" type="ORF">SAMN05661091_5322</name>
</gene>